<evidence type="ECO:0000256" key="17">
    <source>
        <dbReference type="ARBA" id="ARBA00048679"/>
    </source>
</evidence>
<dbReference type="FunFam" id="3.30.200.20:FF:000059">
    <property type="entry name" value="S-receptor-like serine/threonine-protein kinase"/>
    <property type="match status" value="1"/>
</dbReference>
<dbReference type="PROSITE" id="PS50927">
    <property type="entry name" value="BULB_LECTIN"/>
    <property type="match status" value="1"/>
</dbReference>
<evidence type="ECO:0000256" key="7">
    <source>
        <dbReference type="ARBA" id="ARBA00022734"/>
    </source>
</evidence>
<dbReference type="PROSITE" id="PS00108">
    <property type="entry name" value="PROTEIN_KINASE_ST"/>
    <property type="match status" value="1"/>
</dbReference>
<dbReference type="Pfam" id="PF01453">
    <property type="entry name" value="B_lectin"/>
    <property type="match status" value="1"/>
</dbReference>
<dbReference type="PANTHER" id="PTHR47976:SF15">
    <property type="entry name" value="G-TYPE LECTIN S-RECEPTOR-LIKE SERINE_THREONINE-PROTEIN KINASE RLK1"/>
    <property type="match status" value="1"/>
</dbReference>
<dbReference type="SUPFAM" id="SSF56112">
    <property type="entry name" value="Protein kinase-like (PK-like)"/>
    <property type="match status" value="1"/>
</dbReference>
<dbReference type="SMART" id="SM00220">
    <property type="entry name" value="S_TKc"/>
    <property type="match status" value="1"/>
</dbReference>
<dbReference type="InterPro" id="IPR011009">
    <property type="entry name" value="Kinase-like_dom_sf"/>
</dbReference>
<keyword evidence="9 18" id="KW-0418">Kinase</keyword>
<keyword evidence="12 20" id="KW-0472">Membrane</keyword>
<dbReference type="FunFam" id="2.90.10.10:FF:000013">
    <property type="entry name" value="G-type lectin S-receptor-like serine/threonine-protein kinase LECRK1"/>
    <property type="match status" value="1"/>
</dbReference>
<dbReference type="CDD" id="cd00028">
    <property type="entry name" value="B_lectin"/>
    <property type="match status" value="1"/>
</dbReference>
<comment type="caution">
    <text evidence="23">The sequence shown here is derived from an EMBL/GenBank/DDBJ whole genome shotgun (WGS) entry which is preliminary data.</text>
</comment>
<evidence type="ECO:0000256" key="16">
    <source>
        <dbReference type="ARBA" id="ARBA00047899"/>
    </source>
</evidence>
<keyword evidence="14" id="KW-0675">Receptor</keyword>
<keyword evidence="5 20" id="KW-0812">Transmembrane</keyword>
<dbReference type="Gene3D" id="1.10.510.10">
    <property type="entry name" value="Transferase(Phosphotransferase) domain 1"/>
    <property type="match status" value="1"/>
</dbReference>
<keyword evidence="3" id="KW-0245">EGF-like domain</keyword>
<dbReference type="GO" id="GO:0004674">
    <property type="term" value="F:protein serine/threonine kinase activity"/>
    <property type="evidence" value="ECO:0007669"/>
    <property type="project" value="UniProtKB-KW"/>
</dbReference>
<evidence type="ECO:0000259" key="22">
    <source>
        <dbReference type="PROSITE" id="PS50927"/>
    </source>
</evidence>
<keyword evidence="24" id="KW-1185">Reference proteome</keyword>
<dbReference type="PANTHER" id="PTHR47976">
    <property type="entry name" value="G-TYPE LECTIN S-RECEPTOR-LIKE SERINE/THREONINE-PROTEIN KINASE SD2-5"/>
    <property type="match status" value="1"/>
</dbReference>
<evidence type="ECO:0000256" key="1">
    <source>
        <dbReference type="ARBA" id="ARBA00004479"/>
    </source>
</evidence>
<dbReference type="PROSITE" id="PS00107">
    <property type="entry name" value="PROTEIN_KINASE_ATP"/>
    <property type="match status" value="1"/>
</dbReference>
<dbReference type="InterPro" id="IPR001480">
    <property type="entry name" value="Bulb-type_lectin_dom"/>
</dbReference>
<accession>A0AAD5G6A7</accession>
<evidence type="ECO:0000256" key="9">
    <source>
        <dbReference type="ARBA" id="ARBA00022777"/>
    </source>
</evidence>
<dbReference type="PIRSF" id="PIRSF000641">
    <property type="entry name" value="SRK"/>
    <property type="match status" value="1"/>
</dbReference>
<dbReference type="GO" id="GO:0030246">
    <property type="term" value="F:carbohydrate binding"/>
    <property type="evidence" value="ECO:0007669"/>
    <property type="project" value="UniProtKB-KW"/>
</dbReference>
<dbReference type="FunFam" id="1.10.510.10:FF:000237">
    <property type="entry name" value="G-type lectin S-receptor-like serine/threonine-protein kinase"/>
    <property type="match status" value="1"/>
</dbReference>
<dbReference type="InterPro" id="IPR051343">
    <property type="entry name" value="G-type_lectin_kinases/EP1-like"/>
</dbReference>
<evidence type="ECO:0000256" key="14">
    <source>
        <dbReference type="ARBA" id="ARBA00023170"/>
    </source>
</evidence>
<keyword evidence="15" id="KW-0325">Glycoprotein</keyword>
<evidence type="ECO:0000256" key="10">
    <source>
        <dbReference type="ARBA" id="ARBA00022840"/>
    </source>
</evidence>
<evidence type="ECO:0000256" key="4">
    <source>
        <dbReference type="ARBA" id="ARBA00022679"/>
    </source>
</evidence>
<evidence type="ECO:0000256" key="8">
    <source>
        <dbReference type="ARBA" id="ARBA00022741"/>
    </source>
</evidence>
<dbReference type="Pfam" id="PF00069">
    <property type="entry name" value="Pkinase"/>
    <property type="match status" value="1"/>
</dbReference>
<comment type="subcellular location">
    <subcellularLocation>
        <location evidence="1">Membrane</location>
        <topology evidence="1">Single-pass type I membrane protein</topology>
    </subcellularLocation>
</comment>
<evidence type="ECO:0000256" key="5">
    <source>
        <dbReference type="ARBA" id="ARBA00022692"/>
    </source>
</evidence>
<feature type="domain" description="Protein kinase" evidence="21">
    <location>
        <begin position="525"/>
        <end position="814"/>
    </location>
</feature>
<gene>
    <name evidence="23" type="ORF">M8C21_019664</name>
</gene>
<keyword evidence="4 18" id="KW-0808">Transferase</keyword>
<name>A0AAD5G6A7_AMBAR</name>
<evidence type="ECO:0000259" key="21">
    <source>
        <dbReference type="PROSITE" id="PS50011"/>
    </source>
</evidence>
<evidence type="ECO:0000256" key="11">
    <source>
        <dbReference type="ARBA" id="ARBA00022989"/>
    </source>
</evidence>
<evidence type="ECO:0000313" key="23">
    <source>
        <dbReference type="EMBL" id="KAI7729161.1"/>
    </source>
</evidence>
<evidence type="ECO:0000256" key="19">
    <source>
        <dbReference type="PROSITE-ProRule" id="PRU10141"/>
    </source>
</evidence>
<dbReference type="InterPro" id="IPR036426">
    <property type="entry name" value="Bulb-type_lectin_dom_sf"/>
</dbReference>
<keyword evidence="2 18" id="KW-0723">Serine/threonine-protein kinase</keyword>
<comment type="similarity">
    <text evidence="18">Belongs to the protein kinase superfamily. Ser/Thr protein kinase family.</text>
</comment>
<dbReference type="InterPro" id="IPR000719">
    <property type="entry name" value="Prot_kinase_dom"/>
</dbReference>
<proteinExistence type="inferred from homology"/>
<evidence type="ECO:0000313" key="24">
    <source>
        <dbReference type="Proteomes" id="UP001206925"/>
    </source>
</evidence>
<dbReference type="Gene3D" id="3.30.200.20">
    <property type="entry name" value="Phosphorylase Kinase, domain 1"/>
    <property type="match status" value="1"/>
</dbReference>
<evidence type="ECO:0000256" key="20">
    <source>
        <dbReference type="SAM" id="Phobius"/>
    </source>
</evidence>
<dbReference type="EMBL" id="JAMZMK010011056">
    <property type="protein sequence ID" value="KAI7729161.1"/>
    <property type="molecule type" value="Genomic_DNA"/>
</dbReference>
<feature type="transmembrane region" description="Helical" evidence="20">
    <location>
        <begin position="465"/>
        <end position="493"/>
    </location>
</feature>
<organism evidence="23 24">
    <name type="scientific">Ambrosia artemisiifolia</name>
    <name type="common">Common ragweed</name>
    <dbReference type="NCBI Taxonomy" id="4212"/>
    <lineage>
        <taxon>Eukaryota</taxon>
        <taxon>Viridiplantae</taxon>
        <taxon>Streptophyta</taxon>
        <taxon>Embryophyta</taxon>
        <taxon>Tracheophyta</taxon>
        <taxon>Spermatophyta</taxon>
        <taxon>Magnoliopsida</taxon>
        <taxon>eudicotyledons</taxon>
        <taxon>Gunneridae</taxon>
        <taxon>Pentapetalae</taxon>
        <taxon>asterids</taxon>
        <taxon>campanulids</taxon>
        <taxon>Asterales</taxon>
        <taxon>Asteraceae</taxon>
        <taxon>Asteroideae</taxon>
        <taxon>Heliantheae alliance</taxon>
        <taxon>Heliantheae</taxon>
        <taxon>Ambrosia</taxon>
    </lineage>
</organism>
<dbReference type="AlphaFoldDB" id="A0AAD5G6A7"/>
<keyword evidence="8 18" id="KW-0547">Nucleotide-binding</keyword>
<dbReference type="InterPro" id="IPR017441">
    <property type="entry name" value="Protein_kinase_ATP_BS"/>
</dbReference>
<comment type="catalytic activity">
    <reaction evidence="16 18">
        <text>L-threonyl-[protein] + ATP = O-phospho-L-threonyl-[protein] + ADP + H(+)</text>
        <dbReference type="Rhea" id="RHEA:46608"/>
        <dbReference type="Rhea" id="RHEA-COMP:11060"/>
        <dbReference type="Rhea" id="RHEA-COMP:11605"/>
        <dbReference type="ChEBI" id="CHEBI:15378"/>
        <dbReference type="ChEBI" id="CHEBI:30013"/>
        <dbReference type="ChEBI" id="CHEBI:30616"/>
        <dbReference type="ChEBI" id="CHEBI:61977"/>
        <dbReference type="ChEBI" id="CHEBI:456216"/>
        <dbReference type="EC" id="2.7.11.1"/>
    </reaction>
</comment>
<keyword evidence="13" id="KW-1015">Disulfide bond</keyword>
<feature type="transmembrane region" description="Helical" evidence="20">
    <location>
        <begin position="7"/>
        <end position="26"/>
    </location>
</feature>
<evidence type="ECO:0000256" key="18">
    <source>
        <dbReference type="PIRNR" id="PIRNR000641"/>
    </source>
</evidence>
<dbReference type="PROSITE" id="PS50011">
    <property type="entry name" value="PROTEIN_KINASE_DOM"/>
    <property type="match status" value="1"/>
</dbReference>
<evidence type="ECO:0000256" key="3">
    <source>
        <dbReference type="ARBA" id="ARBA00022536"/>
    </source>
</evidence>
<sequence>MPSMQIPIYYLLSLFYIFTFLIISTYPQNISRIPLGSSLLASPKDDSSWKSPSGDFAIGFRHLDHQNLYLLAIWFDKIPDKTIVWYANGDNLAQEGSKLELTTRGQLKLTDPNGGTIWEAQSTNASYCSLLDSGNFILADDSSSNGRYLWQSFDYPIDTILPTQQLQINQVLSSRDTRTSFSIGRYRLRLMPEGDLVLTGVSNPPGVSYEPYYRSKTADDNNTMNSGNRVVFNETGSLYVVRRNGGLFNLTSQNVESWNDFYFRATLDFDGLFTLYSHPKSPRDGVNWDEAWRSVWYEPQNICSGSTGDYGRGPCGFNSICSLDFNGRPSCVCLPGFKLVDSSNSYGGCKQEIVQSCDANNLEEVRENYEIRPLNNAFWPSSQNYERFPLSSEDECNRSCLSDCNCVVAVIKEGICWKKKLPLSNGRNERDTYGKALIKIPKNNNTFWDNGLEKVNDDEKDQSKLVLVLSILFGSSLVLNFVLVAASSIAIFVSYQKNKKLNTGSSLLETNLRVFTFEELKEATNGFREELGRGAFGTVYNGVITNTFSSSRSIVAIKKLEVLAEEGDKEFKTEVSVIAKTHHKNLVRLVGFCEEGPNRLLVYEFMSNGTLASFVFGISKPDWNKRLQIAIGIARGIAYLHEECTTQIIHCDIKPQNILLDESFTARISDFGLAKLLMSDQTQTNTMIRGTKGYVAPEWFRSKPVTAKVDVYSYGVLLLEIVCCRKNVKVESEREEEIILTDWAYDCYKGRKLERLIETDDEARNDMKRVERVVMVAMWCIQEDPSLRPSMKKVVQMLEGVIEISLPPCPSPFISM</sequence>
<comment type="catalytic activity">
    <reaction evidence="17 18">
        <text>L-seryl-[protein] + ATP = O-phospho-L-seryl-[protein] + ADP + H(+)</text>
        <dbReference type="Rhea" id="RHEA:17989"/>
        <dbReference type="Rhea" id="RHEA-COMP:9863"/>
        <dbReference type="Rhea" id="RHEA-COMP:11604"/>
        <dbReference type="ChEBI" id="CHEBI:15378"/>
        <dbReference type="ChEBI" id="CHEBI:29999"/>
        <dbReference type="ChEBI" id="CHEBI:30616"/>
        <dbReference type="ChEBI" id="CHEBI:83421"/>
        <dbReference type="ChEBI" id="CHEBI:456216"/>
        <dbReference type="EC" id="2.7.11.1"/>
    </reaction>
</comment>
<evidence type="ECO:0000256" key="13">
    <source>
        <dbReference type="ARBA" id="ARBA00023157"/>
    </source>
</evidence>
<dbReference type="EC" id="2.7.11.1" evidence="18"/>
<evidence type="ECO:0000256" key="6">
    <source>
        <dbReference type="ARBA" id="ARBA00022729"/>
    </source>
</evidence>
<dbReference type="GO" id="GO:0016020">
    <property type="term" value="C:membrane"/>
    <property type="evidence" value="ECO:0007669"/>
    <property type="project" value="UniProtKB-SubCell"/>
</dbReference>
<dbReference type="CDD" id="cd14066">
    <property type="entry name" value="STKc_IRAK"/>
    <property type="match status" value="1"/>
</dbReference>
<keyword evidence="6" id="KW-0732">Signal</keyword>
<reference evidence="23" key="1">
    <citation type="submission" date="2022-06" db="EMBL/GenBank/DDBJ databases">
        <title>Uncovering the hologenomic basis of an extraordinary plant invasion.</title>
        <authorList>
            <person name="Bieker V.C."/>
            <person name="Martin M.D."/>
            <person name="Gilbert T."/>
            <person name="Hodgins K."/>
            <person name="Battlay P."/>
            <person name="Petersen B."/>
            <person name="Wilson J."/>
        </authorList>
    </citation>
    <scope>NUCLEOTIDE SEQUENCE</scope>
    <source>
        <strain evidence="23">AA19_3_7</strain>
        <tissue evidence="23">Leaf</tissue>
    </source>
</reference>
<dbReference type="InterPro" id="IPR008271">
    <property type="entry name" value="Ser/Thr_kinase_AS"/>
</dbReference>
<feature type="domain" description="Bulb-type lectin" evidence="22">
    <location>
        <begin position="36"/>
        <end position="151"/>
    </location>
</feature>
<feature type="binding site" evidence="19">
    <location>
        <position position="559"/>
    </location>
    <ligand>
        <name>ATP</name>
        <dbReference type="ChEBI" id="CHEBI:30616"/>
    </ligand>
</feature>
<evidence type="ECO:0000256" key="2">
    <source>
        <dbReference type="ARBA" id="ARBA00022527"/>
    </source>
</evidence>
<protein>
    <recommendedName>
        <fullName evidence="18">Receptor-like serine/threonine-protein kinase</fullName>
        <ecNumber evidence="18">2.7.11.1</ecNumber>
    </recommendedName>
</protein>
<keyword evidence="11 20" id="KW-1133">Transmembrane helix</keyword>
<dbReference type="SUPFAM" id="SSF51110">
    <property type="entry name" value="alpha-D-mannose-specific plant lectins"/>
    <property type="match status" value="1"/>
</dbReference>
<dbReference type="InterPro" id="IPR024171">
    <property type="entry name" value="SRK-like_kinase"/>
</dbReference>
<keyword evidence="7" id="KW-0430">Lectin</keyword>
<dbReference type="Proteomes" id="UP001206925">
    <property type="component" value="Unassembled WGS sequence"/>
</dbReference>
<dbReference type="Gene3D" id="2.90.10.10">
    <property type="entry name" value="Bulb-type lectin domain"/>
    <property type="match status" value="2"/>
</dbReference>
<evidence type="ECO:0000256" key="15">
    <source>
        <dbReference type="ARBA" id="ARBA00023180"/>
    </source>
</evidence>
<evidence type="ECO:0000256" key="12">
    <source>
        <dbReference type="ARBA" id="ARBA00023136"/>
    </source>
</evidence>
<dbReference type="SMART" id="SM00108">
    <property type="entry name" value="B_lectin"/>
    <property type="match status" value="1"/>
</dbReference>
<keyword evidence="10 18" id="KW-0067">ATP-binding</keyword>
<dbReference type="GO" id="GO:0005524">
    <property type="term" value="F:ATP binding"/>
    <property type="evidence" value="ECO:0007669"/>
    <property type="project" value="UniProtKB-UniRule"/>
</dbReference>